<feature type="transmembrane region" description="Helical" evidence="7">
    <location>
        <begin position="128"/>
        <end position="150"/>
    </location>
</feature>
<dbReference type="GO" id="GO:0055085">
    <property type="term" value="P:transmembrane transport"/>
    <property type="evidence" value="ECO:0007669"/>
    <property type="project" value="InterPro"/>
</dbReference>
<dbReference type="GO" id="GO:0005886">
    <property type="term" value="C:plasma membrane"/>
    <property type="evidence" value="ECO:0007669"/>
    <property type="project" value="UniProtKB-SubCell"/>
</dbReference>
<dbReference type="Pfam" id="PF00528">
    <property type="entry name" value="BPD_transp_1"/>
    <property type="match status" value="1"/>
</dbReference>
<evidence type="ECO:0000256" key="6">
    <source>
        <dbReference type="ARBA" id="ARBA00023136"/>
    </source>
</evidence>
<keyword evidence="6 7" id="KW-0472">Membrane</keyword>
<dbReference type="CDD" id="cd06261">
    <property type="entry name" value="TM_PBP2"/>
    <property type="match status" value="1"/>
</dbReference>
<reference evidence="11" key="1">
    <citation type="submission" date="2016-06" db="EMBL/GenBank/DDBJ databases">
        <authorList>
            <person name="Varghese N."/>
            <person name="Submissions Spin"/>
        </authorList>
    </citation>
    <scope>NUCLEOTIDE SEQUENCE [LARGE SCALE GENOMIC DNA]</scope>
    <source>
        <strain evidence="11">DSM 43816</strain>
    </source>
</reference>
<dbReference type="InterPro" id="IPR000515">
    <property type="entry name" value="MetI-like"/>
</dbReference>
<dbReference type="RefSeq" id="WP_231931451.1">
    <property type="nucleotide sequence ID" value="NZ_LT607413.1"/>
</dbReference>
<dbReference type="InParanoid" id="A0A1C4ZCS1"/>
<dbReference type="PANTHER" id="PTHR43744:SF12">
    <property type="entry name" value="ABC TRANSPORTER PERMEASE PROTEIN MG189-RELATED"/>
    <property type="match status" value="1"/>
</dbReference>
<protein>
    <submittedName>
        <fullName evidence="10">Carbohydrate ABC transporter membrane protein 2, CUT1 family</fullName>
    </submittedName>
</protein>
<comment type="subcellular location">
    <subcellularLocation>
        <location evidence="1 7">Cell membrane</location>
        <topology evidence="1 7">Multi-pass membrane protein</topology>
    </subcellularLocation>
</comment>
<evidence type="ECO:0000256" key="8">
    <source>
        <dbReference type="SAM" id="MobiDB-lite"/>
    </source>
</evidence>
<evidence type="ECO:0000313" key="10">
    <source>
        <dbReference type="EMBL" id="SCF30780.1"/>
    </source>
</evidence>
<keyword evidence="11" id="KW-1185">Reference proteome</keyword>
<organism evidence="10 11">
    <name type="scientific">Micromonospora echinospora</name>
    <name type="common">Micromonospora purpurea</name>
    <dbReference type="NCBI Taxonomy" id="1877"/>
    <lineage>
        <taxon>Bacteria</taxon>
        <taxon>Bacillati</taxon>
        <taxon>Actinomycetota</taxon>
        <taxon>Actinomycetes</taxon>
        <taxon>Micromonosporales</taxon>
        <taxon>Micromonosporaceae</taxon>
        <taxon>Micromonospora</taxon>
    </lineage>
</organism>
<evidence type="ECO:0000256" key="5">
    <source>
        <dbReference type="ARBA" id="ARBA00022989"/>
    </source>
</evidence>
<feature type="transmembrane region" description="Helical" evidence="7">
    <location>
        <begin position="162"/>
        <end position="184"/>
    </location>
</feature>
<feature type="transmembrane region" description="Helical" evidence="7">
    <location>
        <begin position="92"/>
        <end position="116"/>
    </location>
</feature>
<dbReference type="EMBL" id="LT607413">
    <property type="protein sequence ID" value="SCF30780.1"/>
    <property type="molecule type" value="Genomic_DNA"/>
</dbReference>
<dbReference type="PANTHER" id="PTHR43744">
    <property type="entry name" value="ABC TRANSPORTER PERMEASE PROTEIN MG189-RELATED-RELATED"/>
    <property type="match status" value="1"/>
</dbReference>
<evidence type="ECO:0000256" key="7">
    <source>
        <dbReference type="RuleBase" id="RU363032"/>
    </source>
</evidence>
<name>A0A1C4ZCS1_MICEC</name>
<dbReference type="PROSITE" id="PS50928">
    <property type="entry name" value="ABC_TM1"/>
    <property type="match status" value="1"/>
</dbReference>
<evidence type="ECO:0000256" key="2">
    <source>
        <dbReference type="ARBA" id="ARBA00022448"/>
    </source>
</evidence>
<evidence type="ECO:0000256" key="4">
    <source>
        <dbReference type="ARBA" id="ARBA00022692"/>
    </source>
</evidence>
<keyword evidence="3" id="KW-1003">Cell membrane</keyword>
<dbReference type="AlphaFoldDB" id="A0A1C4ZCS1"/>
<accession>A0A1C4ZCS1</accession>
<keyword evidence="2 7" id="KW-0813">Transport</keyword>
<evidence type="ECO:0000313" key="11">
    <source>
        <dbReference type="Proteomes" id="UP000198253"/>
    </source>
</evidence>
<sequence>MSALLTTPRRTPPATGGSPRPGATRPRSLTRSIGVQVVLWTYAAVAFGPLLLVLIGSFRSNADILRAPVGLPSSFDVSNYTRAWETASISTYFLNSLAVTAASVVLCVSVSALAAYALSRWRFRGRALLAAFFLSGLMIPAKLGLLPVFYMFQSMNLIDSRIGLVLLYAASGVPFSVFVIMGFMRGLPGELEEAARIDGAHEGRLFVSIVLPLMRPALAVVTVFQFAPTWNDFFYPLVLLRSSEKYTIPVGLTRFFGEFAADRGTLFAGLVIALVPLAVVFALATRQIVAGLTAGMSK</sequence>
<dbReference type="Gene3D" id="1.10.3720.10">
    <property type="entry name" value="MetI-like"/>
    <property type="match status" value="1"/>
</dbReference>
<evidence type="ECO:0000256" key="1">
    <source>
        <dbReference type="ARBA" id="ARBA00004651"/>
    </source>
</evidence>
<feature type="transmembrane region" description="Helical" evidence="7">
    <location>
        <begin position="266"/>
        <end position="289"/>
    </location>
</feature>
<feature type="compositionally biased region" description="Low complexity" evidence="8">
    <location>
        <begin position="1"/>
        <end position="24"/>
    </location>
</feature>
<comment type="similarity">
    <text evidence="7">Belongs to the binding-protein-dependent transport system permease family.</text>
</comment>
<keyword evidence="4 7" id="KW-0812">Transmembrane</keyword>
<feature type="transmembrane region" description="Helical" evidence="7">
    <location>
        <begin position="205"/>
        <end position="227"/>
    </location>
</feature>
<evidence type="ECO:0000259" key="9">
    <source>
        <dbReference type="PROSITE" id="PS50928"/>
    </source>
</evidence>
<keyword evidence="5 7" id="KW-1133">Transmembrane helix</keyword>
<feature type="transmembrane region" description="Helical" evidence="7">
    <location>
        <begin position="37"/>
        <end position="58"/>
    </location>
</feature>
<dbReference type="Proteomes" id="UP000198253">
    <property type="component" value="Chromosome I"/>
</dbReference>
<dbReference type="SUPFAM" id="SSF161098">
    <property type="entry name" value="MetI-like"/>
    <property type="match status" value="1"/>
</dbReference>
<gene>
    <name evidence="10" type="ORF">GA0070618_5082</name>
</gene>
<evidence type="ECO:0000256" key="3">
    <source>
        <dbReference type="ARBA" id="ARBA00022475"/>
    </source>
</evidence>
<proteinExistence type="inferred from homology"/>
<dbReference type="InterPro" id="IPR035906">
    <property type="entry name" value="MetI-like_sf"/>
</dbReference>
<feature type="region of interest" description="Disordered" evidence="8">
    <location>
        <begin position="1"/>
        <end position="27"/>
    </location>
</feature>
<feature type="domain" description="ABC transmembrane type-1" evidence="9">
    <location>
        <begin position="93"/>
        <end position="284"/>
    </location>
</feature>